<keyword evidence="2" id="KW-0472">Membrane</keyword>
<reference evidence="4 5" key="1">
    <citation type="submission" date="2019-03" db="EMBL/GenBank/DDBJ databases">
        <title>Complete genome sequence of Ferrigenium kumadai strain An22, a microaerophilic iron-oxidizing bacterium isolated from a paddy field soil.</title>
        <authorList>
            <person name="Watanabe T."/>
            <person name="Asakawa S."/>
        </authorList>
    </citation>
    <scope>NUCLEOTIDE SEQUENCE [LARGE SCALE GENOMIC DNA]</scope>
    <source>
        <strain evidence="4 5">An22</strain>
    </source>
</reference>
<dbReference type="Pfam" id="PF13400">
    <property type="entry name" value="Tad"/>
    <property type="match status" value="1"/>
</dbReference>
<gene>
    <name evidence="4" type="ORF">FGKAn22_14690</name>
</gene>
<evidence type="ECO:0000259" key="3">
    <source>
        <dbReference type="Pfam" id="PF13400"/>
    </source>
</evidence>
<feature type="region of interest" description="Disordered" evidence="1">
    <location>
        <begin position="296"/>
        <end position="326"/>
    </location>
</feature>
<keyword evidence="5" id="KW-1185">Reference proteome</keyword>
<sequence>MKIGANLKKRQSGAVAVVVGIGLALFIGFLALVIDLGHLYLARTGQQNAADAAALSGAKELNGTEGGIDRAVVWAQKLTANGNDNSIQRNRFMGALGWEEVALPSGNIHFSAAPYSSVWKTVAEAKVQPAGLYFIKVDTETGAMGTWFAGIWNLLNVSTYGSAVAGRFMNNIAPLGLCALDPQHPEKWVQFETGGGKYETEYGYMRGVNYNFGVINGTLAGLGPGTELYLHPTASTQEGCEENEGSADFAAPFLCTGKSIISGTTGSTVWTNTGLAAGKSLGALNTRFDQYGSPLDSSLDRDTCPPDANIRQYTPGSGNGGSNNWMGPLPKQASAFLLDGWLSGPSGTNVTRVAPLPTSVLNTNLSGGGCAGNCDDNYGVLWSYNRTAVSGVPPASSVPETWSQLYPSGVSSVPATPGPTYTGDANLWAAGKSPYSYGLQSLDAKYYREPVQNGQEGRRLLNVVLVDCTTPAAGGICRPMTVLRVGKFFMQRTATNADGITGEFAGLLSDAELSPTIRLYR</sequence>
<name>A0AAN1T063_9PROT</name>
<dbReference type="Proteomes" id="UP001319121">
    <property type="component" value="Chromosome"/>
</dbReference>
<dbReference type="InterPro" id="IPR028087">
    <property type="entry name" value="Tad_N"/>
</dbReference>
<evidence type="ECO:0000256" key="2">
    <source>
        <dbReference type="SAM" id="Phobius"/>
    </source>
</evidence>
<keyword evidence="2" id="KW-1133">Transmembrane helix</keyword>
<dbReference type="RefSeq" id="WP_212785025.1">
    <property type="nucleotide sequence ID" value="NZ_AP019536.1"/>
</dbReference>
<protein>
    <recommendedName>
        <fullName evidence="3">Putative Flp pilus-assembly TadG-like N-terminal domain-containing protein</fullName>
    </recommendedName>
</protein>
<keyword evidence="2" id="KW-0812">Transmembrane</keyword>
<feature type="transmembrane region" description="Helical" evidence="2">
    <location>
        <begin position="12"/>
        <end position="34"/>
    </location>
</feature>
<proteinExistence type="predicted"/>
<organism evidence="4 5">
    <name type="scientific">Ferrigenium kumadai</name>
    <dbReference type="NCBI Taxonomy" id="1682490"/>
    <lineage>
        <taxon>Bacteria</taxon>
        <taxon>Pseudomonadati</taxon>
        <taxon>Pseudomonadota</taxon>
        <taxon>Betaproteobacteria</taxon>
        <taxon>Nitrosomonadales</taxon>
        <taxon>Gallionellaceae</taxon>
        <taxon>Ferrigenium</taxon>
    </lineage>
</organism>
<dbReference type="EMBL" id="AP019536">
    <property type="protein sequence ID" value="BBI99776.1"/>
    <property type="molecule type" value="Genomic_DNA"/>
</dbReference>
<evidence type="ECO:0000313" key="5">
    <source>
        <dbReference type="Proteomes" id="UP001319121"/>
    </source>
</evidence>
<accession>A0AAN1T063</accession>
<dbReference type="AlphaFoldDB" id="A0AAN1T063"/>
<feature type="domain" description="Putative Flp pilus-assembly TadG-like N-terminal" evidence="3">
    <location>
        <begin position="13"/>
        <end position="59"/>
    </location>
</feature>
<evidence type="ECO:0000313" key="4">
    <source>
        <dbReference type="EMBL" id="BBI99776.1"/>
    </source>
</evidence>
<dbReference type="KEGG" id="fku:FGKAn22_14690"/>
<evidence type="ECO:0000256" key="1">
    <source>
        <dbReference type="SAM" id="MobiDB-lite"/>
    </source>
</evidence>